<reference evidence="2" key="2">
    <citation type="journal article" date="2021" name="PeerJ">
        <title>Extensive microbial diversity within the chicken gut microbiome revealed by metagenomics and culture.</title>
        <authorList>
            <person name="Gilroy R."/>
            <person name="Ravi A."/>
            <person name="Getino M."/>
            <person name="Pursley I."/>
            <person name="Horton D.L."/>
            <person name="Alikhan N.F."/>
            <person name="Baker D."/>
            <person name="Gharbi K."/>
            <person name="Hall N."/>
            <person name="Watson M."/>
            <person name="Adriaenssens E.M."/>
            <person name="Foster-Nyarko E."/>
            <person name="Jarju S."/>
            <person name="Secka A."/>
            <person name="Antonio M."/>
            <person name="Oren A."/>
            <person name="Chaudhuri R.R."/>
            <person name="La Ragione R."/>
            <person name="Hildebrand F."/>
            <person name="Pallen M.J."/>
        </authorList>
    </citation>
    <scope>NUCLEOTIDE SEQUENCE</scope>
    <source>
        <strain evidence="2">D3-1215</strain>
    </source>
</reference>
<feature type="signal peptide" evidence="1">
    <location>
        <begin position="1"/>
        <end position="25"/>
    </location>
</feature>
<comment type="caution">
    <text evidence="2">The sequence shown here is derived from an EMBL/GenBank/DDBJ whole genome shotgun (WGS) entry which is preliminary data.</text>
</comment>
<evidence type="ECO:0000313" key="2">
    <source>
        <dbReference type="EMBL" id="MBO8447156.1"/>
    </source>
</evidence>
<gene>
    <name evidence="2" type="ORF">IAC32_05370</name>
</gene>
<dbReference type="Pfam" id="PF19515">
    <property type="entry name" value="DUF6048"/>
    <property type="match status" value="1"/>
</dbReference>
<dbReference type="AlphaFoldDB" id="A0A9D9EFG3"/>
<evidence type="ECO:0008006" key="4">
    <source>
        <dbReference type="Google" id="ProtNLM"/>
    </source>
</evidence>
<feature type="chain" id="PRO_5038845843" description="Outer membrane protein beta-barrel domain-containing protein" evidence="1">
    <location>
        <begin position="26"/>
        <end position="280"/>
    </location>
</feature>
<sequence>MLKKTYMCRYIFLSLLLCVSCAAFAQEPAGNPVTDAPEPVGTSNGYVPVYETSQDTAYVSGIRTEPADETPAPEEEKKKGAVYQGVYISADVFDPVLTFFNGGKFQFEVSADIGLWHTLFPVVEFGMMFYNPVTENYDYSANGFFVRGGVGYNLINNTAARKYDHAVIIGARYAYSNVTYGLGKAVIHDNYWQTDDEVSSGPVNADVGWVEVVAMVRVQMIKSFFMSLGVRVQFFPHLYKESVHYPTYVPGFGQYAEGVTNWNFDLSFCYQFPYKKKGGK</sequence>
<dbReference type="Proteomes" id="UP000823637">
    <property type="component" value="Unassembled WGS sequence"/>
</dbReference>
<proteinExistence type="predicted"/>
<reference evidence="2" key="1">
    <citation type="submission" date="2020-10" db="EMBL/GenBank/DDBJ databases">
        <authorList>
            <person name="Gilroy R."/>
        </authorList>
    </citation>
    <scope>NUCLEOTIDE SEQUENCE</scope>
    <source>
        <strain evidence="2">D3-1215</strain>
    </source>
</reference>
<protein>
    <recommendedName>
        <fullName evidence="4">Outer membrane protein beta-barrel domain-containing protein</fullName>
    </recommendedName>
</protein>
<evidence type="ECO:0000313" key="3">
    <source>
        <dbReference type="Proteomes" id="UP000823637"/>
    </source>
</evidence>
<name>A0A9D9EFG3_9BACT</name>
<dbReference type="EMBL" id="JADIMR010000081">
    <property type="protein sequence ID" value="MBO8447156.1"/>
    <property type="molecule type" value="Genomic_DNA"/>
</dbReference>
<keyword evidence="1" id="KW-0732">Signal</keyword>
<organism evidence="2 3">
    <name type="scientific">Candidatus Enterocola intestinipullorum</name>
    <dbReference type="NCBI Taxonomy" id="2840783"/>
    <lineage>
        <taxon>Bacteria</taxon>
        <taxon>Pseudomonadati</taxon>
        <taxon>Bacteroidota</taxon>
        <taxon>Bacteroidia</taxon>
        <taxon>Bacteroidales</taxon>
        <taxon>Candidatus Enterocola</taxon>
    </lineage>
</organism>
<accession>A0A9D9EFG3</accession>
<dbReference type="InterPro" id="IPR046111">
    <property type="entry name" value="DUF6048"/>
</dbReference>
<evidence type="ECO:0000256" key="1">
    <source>
        <dbReference type="SAM" id="SignalP"/>
    </source>
</evidence>